<evidence type="ECO:0000256" key="3">
    <source>
        <dbReference type="ARBA" id="ARBA00022692"/>
    </source>
</evidence>
<comment type="caution">
    <text evidence="8">The sequence shown here is derived from an EMBL/GenBank/DDBJ whole genome shotgun (WGS) entry which is preliminary data.</text>
</comment>
<dbReference type="InterPro" id="IPR052983">
    <property type="entry name" value="MFS_Riboflavin_Transporter"/>
</dbReference>
<protein>
    <submittedName>
        <fullName evidence="8">Cyanate permease</fullName>
    </submittedName>
</protein>
<evidence type="ECO:0000313" key="9">
    <source>
        <dbReference type="Proteomes" id="UP000019205"/>
    </source>
</evidence>
<dbReference type="InterPro" id="IPR020846">
    <property type="entry name" value="MFS_dom"/>
</dbReference>
<dbReference type="SUPFAM" id="SSF103473">
    <property type="entry name" value="MFS general substrate transporter"/>
    <property type="match status" value="1"/>
</dbReference>
<evidence type="ECO:0000256" key="2">
    <source>
        <dbReference type="ARBA" id="ARBA00022448"/>
    </source>
</evidence>
<dbReference type="OrthoDB" id="1404228at2"/>
<keyword evidence="9" id="KW-1185">Reference proteome</keyword>
<dbReference type="Gene3D" id="1.20.1250.20">
    <property type="entry name" value="MFS general substrate transporter like domains"/>
    <property type="match status" value="1"/>
</dbReference>
<evidence type="ECO:0000313" key="8">
    <source>
        <dbReference type="EMBL" id="EAQ98119.2"/>
    </source>
</evidence>
<dbReference type="GO" id="GO:0022857">
    <property type="term" value="F:transmembrane transporter activity"/>
    <property type="evidence" value="ECO:0007669"/>
    <property type="project" value="InterPro"/>
</dbReference>
<dbReference type="HOGENOM" id="CLU_001265_59_9_6"/>
<feature type="transmembrane region" description="Helical" evidence="6">
    <location>
        <begin position="15"/>
        <end position="33"/>
    </location>
</feature>
<feature type="transmembrane region" description="Helical" evidence="6">
    <location>
        <begin position="85"/>
        <end position="106"/>
    </location>
</feature>
<dbReference type="PANTHER" id="PTHR43385">
    <property type="entry name" value="RIBOFLAVIN TRANSPORTER RIBJ"/>
    <property type="match status" value="1"/>
</dbReference>
<dbReference type="GO" id="GO:0016020">
    <property type="term" value="C:membrane"/>
    <property type="evidence" value="ECO:0007669"/>
    <property type="project" value="UniProtKB-SubCell"/>
</dbReference>
<dbReference type="InterPro" id="IPR036259">
    <property type="entry name" value="MFS_trans_sf"/>
</dbReference>
<dbReference type="STRING" id="314285.KT71_02692"/>
<feature type="transmembrane region" description="Helical" evidence="6">
    <location>
        <begin position="403"/>
        <end position="422"/>
    </location>
</feature>
<proteinExistence type="predicted"/>
<dbReference type="InterPro" id="IPR011701">
    <property type="entry name" value="MFS"/>
</dbReference>
<dbReference type="EMBL" id="AAOA02000002">
    <property type="protein sequence ID" value="EAQ98119.2"/>
    <property type="molecule type" value="Genomic_DNA"/>
</dbReference>
<feature type="transmembrane region" description="Helical" evidence="6">
    <location>
        <begin position="314"/>
        <end position="332"/>
    </location>
</feature>
<keyword evidence="2" id="KW-0813">Transport</keyword>
<feature type="transmembrane region" description="Helical" evidence="6">
    <location>
        <begin position="283"/>
        <end position="302"/>
    </location>
</feature>
<dbReference type="PROSITE" id="PS50850">
    <property type="entry name" value="MFS"/>
    <property type="match status" value="1"/>
</dbReference>
<feature type="domain" description="Major facilitator superfamily (MFS) profile" evidence="7">
    <location>
        <begin position="20"/>
        <end position="426"/>
    </location>
</feature>
<accession>A4A750</accession>
<reference evidence="8 9" key="2">
    <citation type="journal article" date="2009" name="PLoS ONE">
        <title>The photosynthetic apparatus and its regulation in the aerobic gammaproteobacterium Congregibacter litoralis gen. nov., sp. nov.</title>
        <authorList>
            <person name="Spring S."/>
            <person name="Lunsdorf H."/>
            <person name="Fuchs B.M."/>
            <person name="Tindall B.J."/>
        </authorList>
    </citation>
    <scope>NUCLEOTIDE SEQUENCE [LARGE SCALE GENOMIC DNA]</scope>
    <source>
        <strain evidence="8">KT71</strain>
    </source>
</reference>
<reference evidence="8 9" key="1">
    <citation type="journal article" date="2007" name="Proc. Natl. Acad. Sci. U.S.A.">
        <title>Characterization of a marine gammaproteobacterium capable of aerobic anoxygenic photosynthesis.</title>
        <authorList>
            <person name="Fuchs B.M."/>
            <person name="Spring S."/>
            <person name="Teeling H."/>
            <person name="Quast C."/>
            <person name="Wulf J."/>
            <person name="Schattenhofer M."/>
            <person name="Yan S."/>
            <person name="Ferriera S."/>
            <person name="Johnson J."/>
            <person name="Glockner F.O."/>
            <person name="Amann R."/>
        </authorList>
    </citation>
    <scope>NUCLEOTIDE SEQUENCE [LARGE SCALE GENOMIC DNA]</scope>
    <source>
        <strain evidence="8">KT71</strain>
    </source>
</reference>
<keyword evidence="3 6" id="KW-0812">Transmembrane</keyword>
<dbReference type="AlphaFoldDB" id="A4A750"/>
<evidence type="ECO:0000256" key="1">
    <source>
        <dbReference type="ARBA" id="ARBA00004141"/>
    </source>
</evidence>
<dbReference type="Proteomes" id="UP000019205">
    <property type="component" value="Chromosome"/>
</dbReference>
<feature type="transmembrane region" description="Helical" evidence="6">
    <location>
        <begin position="156"/>
        <end position="182"/>
    </location>
</feature>
<feature type="transmembrane region" description="Helical" evidence="6">
    <location>
        <begin position="338"/>
        <end position="360"/>
    </location>
</feature>
<dbReference type="eggNOG" id="COG2271">
    <property type="taxonomic scope" value="Bacteria"/>
</dbReference>
<feature type="transmembrane region" description="Helical" evidence="6">
    <location>
        <begin position="367"/>
        <end position="391"/>
    </location>
</feature>
<name>A4A750_9GAMM</name>
<evidence type="ECO:0000256" key="5">
    <source>
        <dbReference type="ARBA" id="ARBA00023136"/>
    </source>
</evidence>
<evidence type="ECO:0000256" key="6">
    <source>
        <dbReference type="SAM" id="Phobius"/>
    </source>
</evidence>
<feature type="transmembrane region" description="Helical" evidence="6">
    <location>
        <begin position="188"/>
        <end position="209"/>
    </location>
</feature>
<keyword evidence="4 6" id="KW-1133">Transmembrane helix</keyword>
<dbReference type="Pfam" id="PF07690">
    <property type="entry name" value="MFS_1"/>
    <property type="match status" value="1"/>
</dbReference>
<evidence type="ECO:0000256" key="4">
    <source>
        <dbReference type="ARBA" id="ARBA00022989"/>
    </source>
</evidence>
<evidence type="ECO:0000259" key="7">
    <source>
        <dbReference type="PROSITE" id="PS50850"/>
    </source>
</evidence>
<keyword evidence="5 6" id="KW-0472">Membrane</keyword>
<feature type="transmembrane region" description="Helical" evidence="6">
    <location>
        <begin position="112"/>
        <end position="135"/>
    </location>
</feature>
<organism evidence="8 9">
    <name type="scientific">Congregibacter litoralis KT71</name>
    <dbReference type="NCBI Taxonomy" id="314285"/>
    <lineage>
        <taxon>Bacteria</taxon>
        <taxon>Pseudomonadati</taxon>
        <taxon>Pseudomonadota</taxon>
        <taxon>Gammaproteobacteria</taxon>
        <taxon>Cellvibrionales</taxon>
        <taxon>Halieaceae</taxon>
        <taxon>Congregibacter</taxon>
    </lineage>
</organism>
<comment type="subcellular location">
    <subcellularLocation>
        <location evidence="1">Membrane</location>
        <topology evidence="1">Multi-pass membrane protein</topology>
    </subcellularLocation>
</comment>
<feature type="transmembrane region" description="Helical" evidence="6">
    <location>
        <begin position="53"/>
        <end position="73"/>
    </location>
</feature>
<sequence>MIPVTWPFDPRRSPVFYGWVVWAFSTAGFLFSIPGQTMGMAVFTDTFIEVLNLSRTQVSMAYLIGTVASSLFLTRAGRWYDLYGGRIMIAGSAAALGLMVLVISAVDVLSRWLGGSTAVTFCLLLSAFFGVRFFGQGVLTSCSRNVLLLWFVRRRGLVSGIRSVFVSFGFAIAPLAIAFLISSFGWRGALWFMGLTVGLVFAVLALVFIRDNPASCGLQADGGKPDDQGAAPLEAPSKTIDEARRSPVFWIYSLSLGMHALFGTALTFHVVAVFAESGFSAEIAFGYFLPAAVFSTASNLIASSIVDRHRLKPFLLVMLGALSIGAVGLINLAQPWGYWVLAVGFGVGGGLWGVVSNLAFIRFFGPLHLGAVSGFNASISVFASAVGPAAFSLGVDHLGSYNAAAQICFVMLVLLLLAALVIKQQEVVHPAKAAG</sequence>
<gene>
    <name evidence="8" type="ORF">KT71_02692</name>
</gene>
<dbReference type="PANTHER" id="PTHR43385:SF1">
    <property type="entry name" value="RIBOFLAVIN TRANSPORTER RIBJ"/>
    <property type="match status" value="1"/>
</dbReference>
<dbReference type="RefSeq" id="WP_023659879.1">
    <property type="nucleotide sequence ID" value="NZ_CM002299.1"/>
</dbReference>
<feature type="transmembrane region" description="Helical" evidence="6">
    <location>
        <begin position="248"/>
        <end position="271"/>
    </location>
</feature>